<dbReference type="InterPro" id="IPR003838">
    <property type="entry name" value="ABC3_permease_C"/>
</dbReference>
<dbReference type="InterPro" id="IPR050250">
    <property type="entry name" value="Macrolide_Exporter_MacB"/>
</dbReference>
<evidence type="ECO:0000256" key="1">
    <source>
        <dbReference type="ARBA" id="ARBA00004651"/>
    </source>
</evidence>
<dbReference type="PANTHER" id="PTHR30572">
    <property type="entry name" value="MEMBRANE COMPONENT OF TRANSPORTER-RELATED"/>
    <property type="match status" value="1"/>
</dbReference>
<keyword evidence="2" id="KW-1003">Cell membrane</keyword>
<proteinExistence type="predicted"/>
<feature type="transmembrane region" description="Helical" evidence="6">
    <location>
        <begin position="346"/>
        <end position="369"/>
    </location>
</feature>
<dbReference type="AlphaFoldDB" id="A0A919EAS1"/>
<evidence type="ECO:0000256" key="6">
    <source>
        <dbReference type="SAM" id="Phobius"/>
    </source>
</evidence>
<dbReference type="GO" id="GO:0022857">
    <property type="term" value="F:transmembrane transporter activity"/>
    <property type="evidence" value="ECO:0007669"/>
    <property type="project" value="TreeGrafter"/>
</dbReference>
<evidence type="ECO:0000259" key="8">
    <source>
        <dbReference type="Pfam" id="PF12704"/>
    </source>
</evidence>
<accession>A0A919EAS1</accession>
<evidence type="ECO:0000256" key="4">
    <source>
        <dbReference type="ARBA" id="ARBA00022989"/>
    </source>
</evidence>
<feature type="transmembrane region" description="Helical" evidence="6">
    <location>
        <begin position="389"/>
        <end position="413"/>
    </location>
</feature>
<dbReference type="GO" id="GO:0005886">
    <property type="term" value="C:plasma membrane"/>
    <property type="evidence" value="ECO:0007669"/>
    <property type="project" value="UniProtKB-SubCell"/>
</dbReference>
<feature type="transmembrane region" description="Helical" evidence="6">
    <location>
        <begin position="702"/>
        <end position="725"/>
    </location>
</feature>
<feature type="transmembrane region" description="Helical" evidence="6">
    <location>
        <begin position="294"/>
        <end position="317"/>
    </location>
</feature>
<evidence type="ECO:0000256" key="2">
    <source>
        <dbReference type="ARBA" id="ARBA00022475"/>
    </source>
</evidence>
<keyword evidence="10" id="KW-1185">Reference proteome</keyword>
<dbReference type="Pfam" id="PF12704">
    <property type="entry name" value="MacB_PCD"/>
    <property type="match status" value="1"/>
</dbReference>
<keyword evidence="4 6" id="KW-1133">Transmembrane helix</keyword>
<feature type="transmembrane region" description="Helical" evidence="6">
    <location>
        <begin position="21"/>
        <end position="42"/>
    </location>
</feature>
<feature type="transmembrane region" description="Helical" evidence="6">
    <location>
        <begin position="788"/>
        <end position="807"/>
    </location>
</feature>
<feature type="transmembrane region" description="Helical" evidence="6">
    <location>
        <begin position="746"/>
        <end position="768"/>
    </location>
</feature>
<comment type="caution">
    <text evidence="9">The sequence shown here is derived from an EMBL/GenBank/DDBJ whole genome shotgun (WGS) entry which is preliminary data.</text>
</comment>
<evidence type="ECO:0000256" key="3">
    <source>
        <dbReference type="ARBA" id="ARBA00022692"/>
    </source>
</evidence>
<dbReference type="RefSeq" id="WP_191253984.1">
    <property type="nucleotide sequence ID" value="NZ_BNCI01000002.1"/>
</dbReference>
<dbReference type="Pfam" id="PF02687">
    <property type="entry name" value="FtsX"/>
    <property type="match status" value="2"/>
</dbReference>
<sequence length="825" mass="90764">MLANYILTAWRTIIRNKMFSFINIFGLAVGFAACILIFLFVFSELRYDKWVPDAERVFRVESTYVLSGRGPLPGAAVPARVAPGITNDFRDHIDASARLIPQQQTVKKEEQLFAETIGYIDQDFYQIFPLTFSRGNAQTATKDSLSIAISESMALKYFGDRNPIGEVLTILGWSSQRDYQVSAVFADIPDESHLIGDMFVPLDEEMIENATPGLTTNWFFPSTFTYVKLKSPASVAALEAGFPAFSDRNDVVPKVPSYANTKPRDYFQLSLINVQDIHLDNRVPNDMKPHGSMFTVYAFTSIAVLLLLIAGINFINLSTARSLKRSKEVALRKTLGAKRRQLITQFMMEAGLIVGFSSLIAVMLVELLLPFYNDLLNLSLSTAPLFSPIGLIIFLLFVSVVAITSGAYPAFFVSRARPGEVLHSNKSGSDGSGLLRSGLVTFQFAISIGLIIATTVLYSQTSYVTGLDLGYDTEDIGVLNLPLTEDPHADAVSLKTELERLPGVRSATVSGGIPTNAAFASFAVFSDAIDSTDSTSMPFIAAGYDYFETYSIRPIAGRTFSEEYGTDYLPVGRGETGSFTGTVILNESAVGRVGYNSPSEAIGKVLRISQPDNLNNEMTIVGVIPDVHFGDARLPTQPMIFYYLPTFVGTVSFKVEPGQIQTVQTAASDIWQRLFPDAPMNLQFIEDIQGAQYDADRRQGSLLTAFSILTVLVASIGLYGLAAFMATRRTKEVGIRKVLGATNMNIISLFIWAMLKPILVANLVAWPVAWYFMNDWLSQFTYRIDMSLLPFLLATVLVSLFGILTVAGRTYSTARAHPADALRFE</sequence>
<evidence type="ECO:0000259" key="7">
    <source>
        <dbReference type="Pfam" id="PF02687"/>
    </source>
</evidence>
<feature type="domain" description="ABC3 transporter permease C-terminal" evidence="7">
    <location>
        <begin position="705"/>
        <end position="807"/>
    </location>
</feature>
<evidence type="ECO:0000313" key="9">
    <source>
        <dbReference type="EMBL" id="GHF30922.1"/>
    </source>
</evidence>
<feature type="domain" description="ABC3 transporter permease C-terminal" evidence="7">
    <location>
        <begin position="301"/>
        <end position="416"/>
    </location>
</feature>
<feature type="transmembrane region" description="Helical" evidence="6">
    <location>
        <begin position="434"/>
        <end position="458"/>
    </location>
</feature>
<gene>
    <name evidence="9" type="ORF">GCM10017044_27910</name>
</gene>
<protein>
    <submittedName>
        <fullName evidence="9">ABC transporter permease</fullName>
    </submittedName>
</protein>
<dbReference type="InterPro" id="IPR025857">
    <property type="entry name" value="MacB_PCD"/>
</dbReference>
<reference evidence="9" key="2">
    <citation type="submission" date="2020-09" db="EMBL/GenBank/DDBJ databases">
        <authorList>
            <person name="Sun Q."/>
            <person name="Kim S."/>
        </authorList>
    </citation>
    <scope>NUCLEOTIDE SEQUENCE</scope>
    <source>
        <strain evidence="9">KCTC 42590</strain>
    </source>
</reference>
<evidence type="ECO:0000313" key="10">
    <source>
        <dbReference type="Proteomes" id="UP000630923"/>
    </source>
</evidence>
<dbReference type="PANTHER" id="PTHR30572:SF18">
    <property type="entry name" value="ABC-TYPE MACROLIDE FAMILY EXPORT SYSTEM PERMEASE COMPONENT 2"/>
    <property type="match status" value="1"/>
</dbReference>
<organism evidence="9 10">
    <name type="scientific">Kordiimonas sediminis</name>
    <dbReference type="NCBI Taxonomy" id="1735581"/>
    <lineage>
        <taxon>Bacteria</taxon>
        <taxon>Pseudomonadati</taxon>
        <taxon>Pseudomonadota</taxon>
        <taxon>Alphaproteobacteria</taxon>
        <taxon>Kordiimonadales</taxon>
        <taxon>Kordiimonadaceae</taxon>
        <taxon>Kordiimonas</taxon>
    </lineage>
</organism>
<evidence type="ECO:0000256" key="5">
    <source>
        <dbReference type="ARBA" id="ARBA00023136"/>
    </source>
</evidence>
<keyword evidence="5 6" id="KW-0472">Membrane</keyword>
<dbReference type="Proteomes" id="UP000630923">
    <property type="component" value="Unassembled WGS sequence"/>
</dbReference>
<dbReference type="EMBL" id="BNCI01000002">
    <property type="protein sequence ID" value="GHF30922.1"/>
    <property type="molecule type" value="Genomic_DNA"/>
</dbReference>
<name>A0A919EAS1_9PROT</name>
<reference evidence="9" key="1">
    <citation type="journal article" date="2014" name="Int. J. Syst. Evol. Microbiol.">
        <title>Complete genome sequence of Corynebacterium casei LMG S-19264T (=DSM 44701T), isolated from a smear-ripened cheese.</title>
        <authorList>
            <consortium name="US DOE Joint Genome Institute (JGI-PGF)"/>
            <person name="Walter F."/>
            <person name="Albersmeier A."/>
            <person name="Kalinowski J."/>
            <person name="Ruckert C."/>
        </authorList>
    </citation>
    <scope>NUCLEOTIDE SEQUENCE</scope>
    <source>
        <strain evidence="9">KCTC 42590</strain>
    </source>
</reference>
<keyword evidence="3 6" id="KW-0812">Transmembrane</keyword>
<feature type="domain" description="MacB-like periplasmic core" evidence="8">
    <location>
        <begin position="20"/>
        <end position="240"/>
    </location>
</feature>
<comment type="subcellular location">
    <subcellularLocation>
        <location evidence="1">Cell membrane</location>
        <topology evidence="1">Multi-pass membrane protein</topology>
    </subcellularLocation>
</comment>